<dbReference type="VEuPathDB" id="VectorBase:AALB20_036221"/>
<dbReference type="RefSeq" id="XP_035787888.1">
    <property type="nucleotide sequence ID" value="XM_035931995.1"/>
</dbReference>
<feature type="compositionally biased region" description="Basic and acidic residues" evidence="1">
    <location>
        <begin position="219"/>
        <end position="228"/>
    </location>
</feature>
<evidence type="ECO:0000313" key="3">
    <source>
        <dbReference type="EnsemblMetazoa" id="AALB004979-PA"/>
    </source>
</evidence>
<feature type="signal peptide" evidence="2">
    <location>
        <begin position="1"/>
        <end position="18"/>
    </location>
</feature>
<feature type="region of interest" description="Disordered" evidence="1">
    <location>
        <begin position="84"/>
        <end position="242"/>
    </location>
</feature>
<organism evidence="3 4">
    <name type="scientific">Anopheles albimanus</name>
    <name type="common">New world malaria mosquito</name>
    <dbReference type="NCBI Taxonomy" id="7167"/>
    <lineage>
        <taxon>Eukaryota</taxon>
        <taxon>Metazoa</taxon>
        <taxon>Ecdysozoa</taxon>
        <taxon>Arthropoda</taxon>
        <taxon>Hexapoda</taxon>
        <taxon>Insecta</taxon>
        <taxon>Pterygota</taxon>
        <taxon>Neoptera</taxon>
        <taxon>Endopterygota</taxon>
        <taxon>Diptera</taxon>
        <taxon>Nematocera</taxon>
        <taxon>Culicoidea</taxon>
        <taxon>Culicidae</taxon>
        <taxon>Anophelinae</taxon>
        <taxon>Anopheles</taxon>
    </lineage>
</organism>
<evidence type="ECO:0000256" key="2">
    <source>
        <dbReference type="SAM" id="SignalP"/>
    </source>
</evidence>
<evidence type="ECO:0000256" key="1">
    <source>
        <dbReference type="SAM" id="MobiDB-lite"/>
    </source>
</evidence>
<dbReference type="KEGG" id="aali:118464556"/>
<name>A0A182FEN8_ANOAL</name>
<keyword evidence="4" id="KW-1185">Reference proteome</keyword>
<dbReference type="OrthoDB" id="7743704at2759"/>
<sequence length="253" mass="29060">MAKGSLILFVSLVALSAAKPFNDQADSYERNVENPQPSGIQYRLPSLYELYDRFPELFSRQEYPRVLYKPSVRIPEEVYNGDILQRQPTEDREVSVFVPKERLEQEDVSPVEKNLAPEKPSLEEKEQEKEAPNREQPEDLAEEPQQRPDDEKEHQENPDDEKEQPKDDKQDDRPEAEHKPHPKPNPRPHKPEKEGGRPHGKQQRKPNKGRPVGPRRPLIKPEQKDLAIDAKPLAGNPKPDAPLVQINVQVASV</sequence>
<evidence type="ECO:0000313" key="4">
    <source>
        <dbReference type="Proteomes" id="UP000069272"/>
    </source>
</evidence>
<feature type="chain" id="PRO_5043691329" evidence="2">
    <location>
        <begin position="19"/>
        <end position="253"/>
    </location>
</feature>
<dbReference type="Proteomes" id="UP000069272">
    <property type="component" value="Chromosome 3L"/>
</dbReference>
<protein>
    <submittedName>
        <fullName evidence="3">Uncharacterized protein</fullName>
    </submittedName>
</protein>
<reference evidence="3" key="2">
    <citation type="submission" date="2022-08" db="UniProtKB">
        <authorList>
            <consortium name="EnsemblMetazoa"/>
        </authorList>
    </citation>
    <scope>IDENTIFICATION</scope>
    <source>
        <strain evidence="3">STECLA/ALBI9_A</strain>
    </source>
</reference>
<feature type="compositionally biased region" description="Basic residues" evidence="1">
    <location>
        <begin position="198"/>
        <end position="208"/>
    </location>
</feature>
<dbReference type="EnsemblMetazoa" id="AALB004979-RA">
    <property type="protein sequence ID" value="AALB004979-PA"/>
    <property type="gene ID" value="AALB004979"/>
</dbReference>
<accession>A0A182FEN8</accession>
<dbReference type="VEuPathDB" id="VectorBase:AALB004979"/>
<proteinExistence type="predicted"/>
<keyword evidence="2" id="KW-0732">Signal</keyword>
<reference evidence="3 4" key="1">
    <citation type="journal article" date="2017" name="G3 (Bethesda)">
        <title>The Physical Genome Mapping of Anopheles albimanus Corrected Scaffold Misassemblies and Identified Interarm Rearrangements in Genus Anopheles.</title>
        <authorList>
            <person name="Artemov G.N."/>
            <person name="Peery A.N."/>
            <person name="Jiang X."/>
            <person name="Tu Z."/>
            <person name="Stegniy V.N."/>
            <person name="Sharakhova M.V."/>
            <person name="Sharakhov I.V."/>
        </authorList>
    </citation>
    <scope>NUCLEOTIDE SEQUENCE [LARGE SCALE GENOMIC DNA]</scope>
    <source>
        <strain evidence="3 4">ALBI9_A</strain>
    </source>
</reference>
<feature type="compositionally biased region" description="Basic and acidic residues" evidence="1">
    <location>
        <begin position="144"/>
        <end position="179"/>
    </location>
</feature>
<feature type="compositionally biased region" description="Basic and acidic residues" evidence="1">
    <location>
        <begin position="88"/>
        <end position="105"/>
    </location>
</feature>
<dbReference type="AlphaFoldDB" id="A0A182FEN8"/>
<dbReference type="GeneID" id="118464556"/>
<feature type="compositionally biased region" description="Basic and acidic residues" evidence="1">
    <location>
        <begin position="120"/>
        <end position="137"/>
    </location>
</feature>